<gene>
    <name evidence="2" type="ORF">WKW77_31785</name>
</gene>
<dbReference type="InterPro" id="IPR013320">
    <property type="entry name" value="ConA-like_dom_sf"/>
</dbReference>
<proteinExistence type="predicted"/>
<protein>
    <submittedName>
        <fullName evidence="2">N,N-dimethylformamidase beta subunit family domain-containing protein</fullName>
    </submittedName>
</protein>
<keyword evidence="3" id="KW-1185">Reference proteome</keyword>
<organism evidence="2 3">
    <name type="scientific">Variovorax ureilyticus</name>
    <dbReference type="NCBI Taxonomy" id="1836198"/>
    <lineage>
        <taxon>Bacteria</taxon>
        <taxon>Pseudomonadati</taxon>
        <taxon>Pseudomonadota</taxon>
        <taxon>Betaproteobacteria</taxon>
        <taxon>Burkholderiales</taxon>
        <taxon>Comamonadaceae</taxon>
        <taxon>Variovorax</taxon>
    </lineage>
</organism>
<dbReference type="SUPFAM" id="SSF49899">
    <property type="entry name" value="Concanavalin A-like lectins/glucanases"/>
    <property type="match status" value="1"/>
</dbReference>
<sequence>MYEILGYPSSWTAMPGESIDFKVSCQGIEEYSVDLVKIRCGDAAPGAPGLKETVVERDIAGPIAGRKQETYIGTYALVDPYPETCGVVRSWILGLMPTLPGNGAWQTVFGRWDEKCQRGFKLSLNPAGCLVWTEADGDKCWTVEMSVPMVSRQWYTVAVVVDHDSSEARISQTPVSPLHARNTAASTRGMIGLKGSVNCSDISLVLGASLRTRGSRNEVLHAFNGRLDSLTLLPGIALEADARQILQPPHSRRYSVAPQMEWDFSKRIDSDHIEDARLASRGGLLCNLPARGVPGIRWDATAMAWTQNPDHFAAIHFHDDGLGDAQWETDFSYRIPDDLESGLYAARCTSGEVTERIAFVVSPKRDGKRKKIAFLASTATYMAYSNSHYRLDEAGMEMKSGNFAVVQPWEQYLGEHRELGLSMYDTHSDGYGVYYSSRLRPVFSMHLLGRAWALNGDTHLIDWLDEKSFEFDVISDDLLHQDGMSALDGYNVVMTGAHPEYWTTRMWDAMVAYQARGGRLMYMGGNGFYWRCAYHPEKPWVMELRRAETGARYWETPAGESYHSFTGEYGGTWRRIGRAPQTLVGVGTVATGFDASSYYRRRKESRDPRVAFIFDGVEDEVIGDFGSAGGGAAGDEIDRADIRLGTPPHALVLARSEGHTRYYSLVPEEIMYSHPTVNGQESEKCHADLIFYECLNGGAVFSTGSITWGAALAHNGYANNVSQITENVLRRFADDTPFSFPRVASQSVA</sequence>
<evidence type="ECO:0000259" key="1">
    <source>
        <dbReference type="Pfam" id="PF20254"/>
    </source>
</evidence>
<name>A0ABU8VPU7_9BURK</name>
<comment type="caution">
    <text evidence="2">The sequence shown here is derived from an EMBL/GenBank/DDBJ whole genome shotgun (WGS) entry which is preliminary data.</text>
</comment>
<reference evidence="2 3" key="1">
    <citation type="submission" date="2024-03" db="EMBL/GenBank/DDBJ databases">
        <title>Novel species of the genus Variovorax.</title>
        <authorList>
            <person name="Liu Q."/>
            <person name="Xin Y.-H."/>
        </authorList>
    </citation>
    <scope>NUCLEOTIDE SEQUENCE [LARGE SCALE GENOMIC DNA]</scope>
    <source>
        <strain evidence="2 3">KACC 18899</strain>
    </source>
</reference>
<accession>A0ABU8VPU7</accession>
<dbReference type="Pfam" id="PF20254">
    <property type="entry name" value="DMFA2_C"/>
    <property type="match status" value="1"/>
</dbReference>
<feature type="domain" description="N,N-dimethylformamidase beta subunit-like C-terminal" evidence="1">
    <location>
        <begin position="292"/>
        <end position="718"/>
    </location>
</feature>
<evidence type="ECO:0000313" key="3">
    <source>
        <dbReference type="Proteomes" id="UP001365846"/>
    </source>
</evidence>
<dbReference type="InterPro" id="IPR046540">
    <property type="entry name" value="DMFA2_C"/>
</dbReference>
<dbReference type="EMBL" id="JBBKZU010000022">
    <property type="protein sequence ID" value="MEJ8815682.1"/>
    <property type="molecule type" value="Genomic_DNA"/>
</dbReference>
<dbReference type="RefSeq" id="WP_340360880.1">
    <property type="nucleotide sequence ID" value="NZ_JBBKZU010000022.1"/>
</dbReference>
<dbReference type="Proteomes" id="UP001365846">
    <property type="component" value="Unassembled WGS sequence"/>
</dbReference>
<evidence type="ECO:0000313" key="2">
    <source>
        <dbReference type="EMBL" id="MEJ8815682.1"/>
    </source>
</evidence>